<evidence type="ECO:0000256" key="1">
    <source>
        <dbReference type="SAM" id="Phobius"/>
    </source>
</evidence>
<keyword evidence="1" id="KW-0472">Membrane</keyword>
<accession>A0A0A1T135</accession>
<reference evidence="2 3" key="1">
    <citation type="journal article" date="2015" name="Genome Announc.">
        <title>Draft Genome Sequence and Gene Annotation of the Entomopathogenic Fungus Verticillium hemipterigenum.</title>
        <authorList>
            <person name="Horn F."/>
            <person name="Habel A."/>
            <person name="Scharf D.H."/>
            <person name="Dworschak J."/>
            <person name="Brakhage A.A."/>
            <person name="Guthke R."/>
            <person name="Hertweck C."/>
            <person name="Linde J."/>
        </authorList>
    </citation>
    <scope>NUCLEOTIDE SEQUENCE [LARGE SCALE GENOMIC DNA]</scope>
</reference>
<keyword evidence="3" id="KW-1185">Reference proteome</keyword>
<feature type="transmembrane region" description="Helical" evidence="1">
    <location>
        <begin position="84"/>
        <end position="112"/>
    </location>
</feature>
<dbReference type="AlphaFoldDB" id="A0A0A1T135"/>
<dbReference type="Proteomes" id="UP000039046">
    <property type="component" value="Unassembled WGS sequence"/>
</dbReference>
<feature type="transmembrane region" description="Helical" evidence="1">
    <location>
        <begin position="181"/>
        <end position="203"/>
    </location>
</feature>
<feature type="transmembrane region" description="Helical" evidence="1">
    <location>
        <begin position="210"/>
        <end position="234"/>
    </location>
</feature>
<feature type="transmembrane region" description="Helical" evidence="1">
    <location>
        <begin position="40"/>
        <end position="64"/>
    </location>
</feature>
<sequence>MSSVDGVIIATVALFAIALLAAIVFYVLGLCMVLRGNGLGWTNILGITLVLFCLLNVLTTSIQLAQEYLPYSYDDDELVRATTYGSMVASFLTYVFEILLFCAIVCSSAKFGSKSGHGGKGLRIYAFVFTGILLVLALANFGLGVSLAVKIEQNRNVRNRLSSAAAISITRMSIARVRLNFSLLVLTLAAAVSAAGTGIGLLAKRIAHKSIAVLLFVSSVLLVTAAATNLGISVSQVDPVRGYRLRYSATPIEVLIFLSMIFGTWTLVAGYATYVMACRAASRFSRGHVSDGVGTIHKTSQYA</sequence>
<feature type="transmembrane region" description="Helical" evidence="1">
    <location>
        <begin position="254"/>
        <end position="277"/>
    </location>
</feature>
<feature type="transmembrane region" description="Helical" evidence="1">
    <location>
        <begin position="124"/>
        <end position="149"/>
    </location>
</feature>
<keyword evidence="1" id="KW-1133">Transmembrane helix</keyword>
<protein>
    <submittedName>
        <fullName evidence="2">Uncharacterized protein</fullName>
    </submittedName>
</protein>
<keyword evidence="1" id="KW-0812">Transmembrane</keyword>
<evidence type="ECO:0000313" key="2">
    <source>
        <dbReference type="EMBL" id="CEJ79830.1"/>
    </source>
</evidence>
<proteinExistence type="predicted"/>
<dbReference type="HOGENOM" id="CLU_918846_0_0_1"/>
<feature type="transmembrane region" description="Helical" evidence="1">
    <location>
        <begin position="6"/>
        <end position="28"/>
    </location>
</feature>
<evidence type="ECO:0000313" key="3">
    <source>
        <dbReference type="Proteomes" id="UP000039046"/>
    </source>
</evidence>
<name>A0A0A1T135_9HYPO</name>
<organism evidence="2 3">
    <name type="scientific">[Torrubiella] hemipterigena</name>
    <dbReference type="NCBI Taxonomy" id="1531966"/>
    <lineage>
        <taxon>Eukaryota</taxon>
        <taxon>Fungi</taxon>
        <taxon>Dikarya</taxon>
        <taxon>Ascomycota</taxon>
        <taxon>Pezizomycotina</taxon>
        <taxon>Sordariomycetes</taxon>
        <taxon>Hypocreomycetidae</taxon>
        <taxon>Hypocreales</taxon>
        <taxon>Clavicipitaceae</taxon>
        <taxon>Clavicipitaceae incertae sedis</taxon>
        <taxon>'Torrubiella' clade</taxon>
    </lineage>
</organism>
<dbReference type="EMBL" id="CDHN01000001">
    <property type="protein sequence ID" value="CEJ79830.1"/>
    <property type="molecule type" value="Genomic_DNA"/>
</dbReference>
<gene>
    <name evidence="2" type="ORF">VHEMI00047</name>
</gene>